<feature type="transmembrane region" description="Helical" evidence="1">
    <location>
        <begin position="9"/>
        <end position="29"/>
    </location>
</feature>
<protein>
    <submittedName>
        <fullName evidence="2">Uncharacterized protein</fullName>
    </submittedName>
</protein>
<keyword evidence="3" id="KW-1185">Reference proteome</keyword>
<comment type="caution">
    <text evidence="2">The sequence shown here is derived from an EMBL/GenBank/DDBJ whole genome shotgun (WGS) entry which is preliminary data.</text>
</comment>
<dbReference type="Proteomes" id="UP001501577">
    <property type="component" value="Unassembled WGS sequence"/>
</dbReference>
<accession>A0ABN3Y490</accession>
<evidence type="ECO:0000313" key="3">
    <source>
        <dbReference type="Proteomes" id="UP001501577"/>
    </source>
</evidence>
<feature type="transmembrane region" description="Helical" evidence="1">
    <location>
        <begin position="49"/>
        <end position="69"/>
    </location>
</feature>
<keyword evidence="1" id="KW-1133">Transmembrane helix</keyword>
<evidence type="ECO:0000256" key="1">
    <source>
        <dbReference type="SAM" id="Phobius"/>
    </source>
</evidence>
<keyword evidence="1" id="KW-0812">Transmembrane</keyword>
<gene>
    <name evidence="2" type="ORF">GCM10019998_12610</name>
</gene>
<sequence>MSTKRKKQLLLIGTAIVFFFIIIFGWRLFSAIIAQGTTENYTRSAMPYGFVLVWLFPIVATSTLFLGLARAK</sequence>
<dbReference type="EMBL" id="BAAAXQ010000041">
    <property type="protein sequence ID" value="GAA3017881.1"/>
    <property type="molecule type" value="Genomic_DNA"/>
</dbReference>
<evidence type="ECO:0000313" key="2">
    <source>
        <dbReference type="EMBL" id="GAA3017881.1"/>
    </source>
</evidence>
<keyword evidence="1" id="KW-0472">Membrane</keyword>
<dbReference type="RefSeq" id="WP_068707535.1">
    <property type="nucleotide sequence ID" value="NZ_BAAAXQ010000041.1"/>
</dbReference>
<proteinExistence type="predicted"/>
<organism evidence="2 3">
    <name type="scientific">Tetragenococcus solitarius</name>
    <dbReference type="NCBI Taxonomy" id="71453"/>
    <lineage>
        <taxon>Bacteria</taxon>
        <taxon>Bacillati</taxon>
        <taxon>Bacillota</taxon>
        <taxon>Bacilli</taxon>
        <taxon>Lactobacillales</taxon>
        <taxon>Enterococcaceae</taxon>
        <taxon>Tetragenococcus</taxon>
    </lineage>
</organism>
<reference evidence="2 3" key="1">
    <citation type="journal article" date="2019" name="Int. J. Syst. Evol. Microbiol.">
        <title>The Global Catalogue of Microorganisms (GCM) 10K type strain sequencing project: providing services to taxonomists for standard genome sequencing and annotation.</title>
        <authorList>
            <consortium name="The Broad Institute Genomics Platform"/>
            <consortium name="The Broad Institute Genome Sequencing Center for Infectious Disease"/>
            <person name="Wu L."/>
            <person name="Ma J."/>
        </authorList>
    </citation>
    <scope>NUCLEOTIDE SEQUENCE [LARGE SCALE GENOMIC DNA]</scope>
    <source>
        <strain evidence="2 3">JCM 8736</strain>
    </source>
</reference>
<name>A0ABN3Y490_9ENTE</name>